<keyword evidence="2" id="KW-1185">Reference proteome</keyword>
<dbReference type="OrthoDB" id="10481481at2759"/>
<dbReference type="AlphaFoldDB" id="C5LPD3"/>
<proteinExistence type="predicted"/>
<sequence length="93" mass="10216">MVNMVKNPSTTPSSPVGLQIAEAFGVENVYLLRHVTDGEFTKKCEEMLTDKKATFGDILGWCGYMGGIRNTRSQMVNMIVQAFGVAVATFTTY</sequence>
<gene>
    <name evidence="1" type="ORF">Pmar_PMAR027524</name>
</gene>
<organism evidence="2">
    <name type="scientific">Perkinsus marinus (strain ATCC 50983 / TXsc)</name>
    <dbReference type="NCBI Taxonomy" id="423536"/>
    <lineage>
        <taxon>Eukaryota</taxon>
        <taxon>Sar</taxon>
        <taxon>Alveolata</taxon>
        <taxon>Perkinsozoa</taxon>
        <taxon>Perkinsea</taxon>
        <taxon>Perkinsida</taxon>
        <taxon>Perkinsidae</taxon>
        <taxon>Perkinsus</taxon>
    </lineage>
</organism>
<evidence type="ECO:0000313" key="1">
    <source>
        <dbReference type="EMBL" id="EER01395.1"/>
    </source>
</evidence>
<evidence type="ECO:0000313" key="2">
    <source>
        <dbReference type="Proteomes" id="UP000007800"/>
    </source>
</evidence>
<dbReference type="EMBL" id="GG684111">
    <property type="protein sequence ID" value="EER01395.1"/>
    <property type="molecule type" value="Genomic_DNA"/>
</dbReference>
<dbReference type="Proteomes" id="UP000007800">
    <property type="component" value="Unassembled WGS sequence"/>
</dbReference>
<accession>C5LPD3</accession>
<dbReference type="InParanoid" id="C5LPD3"/>
<dbReference type="GeneID" id="9039878"/>
<name>C5LPD3_PERM5</name>
<dbReference type="RefSeq" id="XP_002768677.1">
    <property type="nucleotide sequence ID" value="XM_002768631.1"/>
</dbReference>
<reference evidence="1 2" key="1">
    <citation type="submission" date="2008-07" db="EMBL/GenBank/DDBJ databases">
        <authorList>
            <person name="El-Sayed N."/>
            <person name="Caler E."/>
            <person name="Inman J."/>
            <person name="Amedeo P."/>
            <person name="Hass B."/>
            <person name="Wortman J."/>
        </authorList>
    </citation>
    <scope>NUCLEOTIDE SEQUENCE [LARGE SCALE GENOMIC DNA]</scope>
    <source>
        <strain evidence="2">ATCC 50983 / TXsc</strain>
    </source>
</reference>
<protein>
    <submittedName>
        <fullName evidence="1">Uncharacterized protein</fullName>
    </submittedName>
</protein>